<gene>
    <name evidence="2" type="ORF">EPI10_028080</name>
</gene>
<sequence length="116" mass="13708">MVASDRQKSYADLKRRVIEYEVGDYFFLKLFPWKKVLKFDHKGKLSPYFIVSYQFSRHVGPLTYQLELPLELDRIQHLSRVYIETFEKKDHSSESRFQRTHLGALGFDSSVVSSSL</sequence>
<keyword evidence="3" id="KW-1185">Reference proteome</keyword>
<evidence type="ECO:0000313" key="3">
    <source>
        <dbReference type="Proteomes" id="UP000325315"/>
    </source>
</evidence>
<dbReference type="OrthoDB" id="997247at2759"/>
<dbReference type="EMBL" id="SMMG02000009">
    <property type="protein sequence ID" value="KAA3461516.1"/>
    <property type="molecule type" value="Genomic_DNA"/>
</dbReference>
<dbReference type="AlphaFoldDB" id="A0A5B6UXQ0"/>
<comment type="caution">
    <text evidence="2">The sequence shown here is derived from an EMBL/GenBank/DDBJ whole genome shotgun (WGS) entry which is preliminary data.</text>
</comment>
<dbReference type="Pfam" id="PF24626">
    <property type="entry name" value="SH3_Tf2-1"/>
    <property type="match status" value="1"/>
</dbReference>
<protein>
    <submittedName>
        <fullName evidence="2">DNA/RNA polymerases superfamily protein</fullName>
    </submittedName>
</protein>
<dbReference type="PANTHER" id="PTHR46148:SF44">
    <property type="entry name" value="GAG-POL POLYPROTEIN"/>
    <property type="match status" value="1"/>
</dbReference>
<evidence type="ECO:0000313" key="2">
    <source>
        <dbReference type="EMBL" id="KAA3461516.1"/>
    </source>
</evidence>
<dbReference type="InterPro" id="IPR056924">
    <property type="entry name" value="SH3_Tf2-1"/>
</dbReference>
<evidence type="ECO:0000259" key="1">
    <source>
        <dbReference type="Pfam" id="PF24626"/>
    </source>
</evidence>
<proteinExistence type="predicted"/>
<dbReference type="PANTHER" id="PTHR46148">
    <property type="entry name" value="CHROMO DOMAIN-CONTAINING PROTEIN"/>
    <property type="match status" value="1"/>
</dbReference>
<organism evidence="2 3">
    <name type="scientific">Gossypium australe</name>
    <dbReference type="NCBI Taxonomy" id="47621"/>
    <lineage>
        <taxon>Eukaryota</taxon>
        <taxon>Viridiplantae</taxon>
        <taxon>Streptophyta</taxon>
        <taxon>Embryophyta</taxon>
        <taxon>Tracheophyta</taxon>
        <taxon>Spermatophyta</taxon>
        <taxon>Magnoliopsida</taxon>
        <taxon>eudicotyledons</taxon>
        <taxon>Gunneridae</taxon>
        <taxon>Pentapetalae</taxon>
        <taxon>rosids</taxon>
        <taxon>malvids</taxon>
        <taxon>Malvales</taxon>
        <taxon>Malvaceae</taxon>
        <taxon>Malvoideae</taxon>
        <taxon>Gossypium</taxon>
    </lineage>
</organism>
<reference evidence="3" key="1">
    <citation type="journal article" date="2019" name="Plant Biotechnol. J.">
        <title>Genome sequencing of the Australian wild diploid species Gossypium australe highlights disease resistance and delayed gland morphogenesis.</title>
        <authorList>
            <person name="Cai Y."/>
            <person name="Cai X."/>
            <person name="Wang Q."/>
            <person name="Wang P."/>
            <person name="Zhang Y."/>
            <person name="Cai C."/>
            <person name="Xu Y."/>
            <person name="Wang K."/>
            <person name="Zhou Z."/>
            <person name="Wang C."/>
            <person name="Geng S."/>
            <person name="Li B."/>
            <person name="Dong Q."/>
            <person name="Hou Y."/>
            <person name="Wang H."/>
            <person name="Ai P."/>
            <person name="Liu Z."/>
            <person name="Yi F."/>
            <person name="Sun M."/>
            <person name="An G."/>
            <person name="Cheng J."/>
            <person name="Zhang Y."/>
            <person name="Shi Q."/>
            <person name="Xie Y."/>
            <person name="Shi X."/>
            <person name="Chang Y."/>
            <person name="Huang F."/>
            <person name="Chen Y."/>
            <person name="Hong S."/>
            <person name="Mi L."/>
            <person name="Sun Q."/>
            <person name="Zhang L."/>
            <person name="Zhou B."/>
            <person name="Peng R."/>
            <person name="Zhang X."/>
            <person name="Liu F."/>
        </authorList>
    </citation>
    <scope>NUCLEOTIDE SEQUENCE [LARGE SCALE GENOMIC DNA]</scope>
    <source>
        <strain evidence="3">cv. PA1801</strain>
    </source>
</reference>
<dbReference type="Proteomes" id="UP000325315">
    <property type="component" value="Unassembled WGS sequence"/>
</dbReference>
<feature type="domain" description="Tf2-1-like SH3-like" evidence="1">
    <location>
        <begin position="23"/>
        <end position="76"/>
    </location>
</feature>
<accession>A0A5B6UXQ0</accession>
<name>A0A5B6UXQ0_9ROSI</name>